<evidence type="ECO:0000313" key="12">
    <source>
        <dbReference type="Proteomes" id="UP001164481"/>
    </source>
</evidence>
<protein>
    <recommendedName>
        <fullName evidence="10">Glycerol-3-phosphate acyltransferase</fullName>
    </recommendedName>
    <alternativeName>
        <fullName evidence="10">Acyl-PO4 G3P acyltransferase</fullName>
    </alternativeName>
    <alternativeName>
        <fullName evidence="10">Acyl-phosphate--glycerol-3-phosphate acyltransferase</fullName>
    </alternativeName>
    <alternativeName>
        <fullName evidence="10">G3P acyltransferase</fullName>
        <shortName evidence="10">GPAT</shortName>
        <ecNumber evidence="10">2.3.1.275</ecNumber>
    </alternativeName>
    <alternativeName>
        <fullName evidence="10">Lysophosphatidic acid synthase</fullName>
        <shortName evidence="10">LPA synthase</shortName>
    </alternativeName>
</protein>
<evidence type="ECO:0000256" key="2">
    <source>
        <dbReference type="ARBA" id="ARBA00022516"/>
    </source>
</evidence>
<comment type="pathway">
    <text evidence="10">Lipid metabolism; phospholipid metabolism.</text>
</comment>
<keyword evidence="9 10" id="KW-1208">Phospholipid metabolism</keyword>
<dbReference type="AlphaFoldDB" id="A0AAX3F2H4"/>
<evidence type="ECO:0000256" key="8">
    <source>
        <dbReference type="ARBA" id="ARBA00023209"/>
    </source>
</evidence>
<keyword evidence="6 10" id="KW-0443">Lipid metabolism</keyword>
<keyword evidence="3 10" id="KW-0808">Transferase</keyword>
<reference evidence="11" key="1">
    <citation type="submission" date="2022-10" db="EMBL/GenBank/DDBJ databases">
        <authorList>
            <person name="Wei X."/>
        </authorList>
    </citation>
    <scope>NUCLEOTIDE SEQUENCE</scope>
    <source>
        <strain evidence="11">SD2</strain>
    </source>
</reference>
<dbReference type="GO" id="GO:0043772">
    <property type="term" value="F:acyl-phosphate glycerol-3-phosphate acyltransferase activity"/>
    <property type="evidence" value="ECO:0007669"/>
    <property type="project" value="UniProtKB-UniRule"/>
</dbReference>
<organism evidence="11 12">
    <name type="scientific">Mycoplasmopsis synoviae</name>
    <name type="common">Mycoplasma synoviae</name>
    <dbReference type="NCBI Taxonomy" id="2109"/>
    <lineage>
        <taxon>Bacteria</taxon>
        <taxon>Bacillati</taxon>
        <taxon>Mycoplasmatota</taxon>
        <taxon>Mycoplasmoidales</taxon>
        <taxon>Metamycoplasmataceae</taxon>
        <taxon>Mycoplasmopsis</taxon>
    </lineage>
</organism>
<evidence type="ECO:0000256" key="6">
    <source>
        <dbReference type="ARBA" id="ARBA00023098"/>
    </source>
</evidence>
<keyword evidence="7 10" id="KW-0472">Membrane</keyword>
<evidence type="ECO:0000256" key="9">
    <source>
        <dbReference type="ARBA" id="ARBA00023264"/>
    </source>
</evidence>
<comment type="catalytic activity">
    <reaction evidence="10">
        <text>an acyl phosphate + sn-glycerol 3-phosphate = a 1-acyl-sn-glycero-3-phosphate + phosphate</text>
        <dbReference type="Rhea" id="RHEA:34075"/>
        <dbReference type="ChEBI" id="CHEBI:43474"/>
        <dbReference type="ChEBI" id="CHEBI:57597"/>
        <dbReference type="ChEBI" id="CHEBI:57970"/>
        <dbReference type="ChEBI" id="CHEBI:59918"/>
        <dbReference type="EC" id="2.3.1.275"/>
    </reaction>
</comment>
<reference evidence="11" key="2">
    <citation type="submission" date="2022-11" db="EMBL/GenBank/DDBJ databases">
        <title>complete genomes of mycoplasma synoviae ZX313 strain and SD2 strain.</title>
        <authorList>
            <person name="Zhong Q."/>
        </authorList>
    </citation>
    <scope>NUCLEOTIDE SEQUENCE</scope>
    <source>
        <strain evidence="11">SD2</strain>
    </source>
</reference>
<gene>
    <name evidence="10 11" type="primary">plsY</name>
    <name evidence="11" type="ORF">OIE46_00125</name>
</gene>
<feature type="transmembrane region" description="Helical" evidence="10">
    <location>
        <begin position="90"/>
        <end position="112"/>
    </location>
</feature>
<comment type="function">
    <text evidence="10">Catalyzes the transfer of an acyl group from acyl-phosphate (acyl-PO(4)) to glycerol-3-phosphate (G3P) to form lysophosphatidic acid (LPA). This enzyme utilizes acyl-phosphate as fatty acyl donor, but not acyl-CoA or acyl-ACP.</text>
</comment>
<dbReference type="RefSeq" id="WP_154221595.1">
    <property type="nucleotide sequence ID" value="NZ_CP034544.1"/>
</dbReference>
<dbReference type="HAMAP" id="MF_01043">
    <property type="entry name" value="PlsY"/>
    <property type="match status" value="1"/>
</dbReference>
<dbReference type="GO" id="GO:0005886">
    <property type="term" value="C:plasma membrane"/>
    <property type="evidence" value="ECO:0007669"/>
    <property type="project" value="UniProtKB-SubCell"/>
</dbReference>
<feature type="transmembrane region" description="Helical" evidence="10">
    <location>
        <begin position="54"/>
        <end position="78"/>
    </location>
</feature>
<dbReference type="PANTHER" id="PTHR30309:SF0">
    <property type="entry name" value="GLYCEROL-3-PHOSPHATE ACYLTRANSFERASE-RELATED"/>
    <property type="match status" value="1"/>
</dbReference>
<dbReference type="PANTHER" id="PTHR30309">
    <property type="entry name" value="INNER MEMBRANE PROTEIN YGIH"/>
    <property type="match status" value="1"/>
</dbReference>
<dbReference type="SMART" id="SM01207">
    <property type="entry name" value="G3P_acyltransf"/>
    <property type="match status" value="1"/>
</dbReference>
<keyword evidence="11" id="KW-0012">Acyltransferase</keyword>
<evidence type="ECO:0000256" key="5">
    <source>
        <dbReference type="ARBA" id="ARBA00022989"/>
    </source>
</evidence>
<keyword evidence="1 10" id="KW-1003">Cell membrane</keyword>
<accession>A0AAX3F2H4</accession>
<dbReference type="InterPro" id="IPR003811">
    <property type="entry name" value="G3P_acylTferase_PlsY"/>
</dbReference>
<feature type="transmembrane region" description="Helical" evidence="10">
    <location>
        <begin position="12"/>
        <end position="34"/>
    </location>
</feature>
<evidence type="ECO:0000256" key="3">
    <source>
        <dbReference type="ARBA" id="ARBA00022679"/>
    </source>
</evidence>
<name>A0AAX3F2H4_MYCSY</name>
<comment type="subcellular location">
    <subcellularLocation>
        <location evidence="10">Cell membrane</location>
        <topology evidence="10">Multi-pass membrane protein</topology>
    </subcellularLocation>
</comment>
<feature type="transmembrane region" description="Helical" evidence="10">
    <location>
        <begin position="154"/>
        <end position="173"/>
    </location>
</feature>
<dbReference type="Proteomes" id="UP001164481">
    <property type="component" value="Chromosome"/>
</dbReference>
<keyword evidence="4 10" id="KW-0812">Transmembrane</keyword>
<feature type="transmembrane region" description="Helical" evidence="10">
    <location>
        <begin position="185"/>
        <end position="203"/>
    </location>
</feature>
<evidence type="ECO:0000256" key="10">
    <source>
        <dbReference type="HAMAP-Rule" id="MF_01043"/>
    </source>
</evidence>
<dbReference type="EC" id="2.3.1.275" evidence="10"/>
<dbReference type="GO" id="GO:0008654">
    <property type="term" value="P:phospholipid biosynthetic process"/>
    <property type="evidence" value="ECO:0007669"/>
    <property type="project" value="UniProtKB-UniRule"/>
</dbReference>
<comment type="subunit">
    <text evidence="10">Probably interacts with PlsX.</text>
</comment>
<keyword evidence="8 10" id="KW-0594">Phospholipid biosynthesis</keyword>
<sequence>MEIFLSIAINILIFWIGYLIGSLNASIIVGKLFYKKDVREFHSKNAGATNSLRVFGYKVAIVILFIDIFKVVFATYFVRIVFPFVFSPKLYFYIPLIAGLAAQVGQAYPIYFKFRGGKGVAATVGLLISINVLLWPIAGVFFFLLLFKTKYVSLSSLLTTLIMIGFISIPWMSQGVLSYATSGFGQFWVNIIIYLFAAALIFWKHRENIKRLLSKTENKMKFKK</sequence>
<keyword evidence="2 10" id="KW-0444">Lipid biosynthesis</keyword>
<comment type="similarity">
    <text evidence="10">Belongs to the PlsY family.</text>
</comment>
<feature type="transmembrane region" description="Helical" evidence="10">
    <location>
        <begin position="124"/>
        <end position="147"/>
    </location>
</feature>
<evidence type="ECO:0000256" key="7">
    <source>
        <dbReference type="ARBA" id="ARBA00023136"/>
    </source>
</evidence>
<dbReference type="NCBIfam" id="TIGR00023">
    <property type="entry name" value="glycerol-3-phosphate 1-O-acyltransferase PlsY"/>
    <property type="match status" value="1"/>
</dbReference>
<evidence type="ECO:0000313" key="11">
    <source>
        <dbReference type="EMBL" id="UZW64495.1"/>
    </source>
</evidence>
<keyword evidence="5 10" id="KW-1133">Transmembrane helix</keyword>
<dbReference type="EMBL" id="CP107525">
    <property type="protein sequence ID" value="UZW64495.1"/>
    <property type="molecule type" value="Genomic_DNA"/>
</dbReference>
<evidence type="ECO:0000256" key="4">
    <source>
        <dbReference type="ARBA" id="ARBA00022692"/>
    </source>
</evidence>
<proteinExistence type="inferred from homology"/>
<evidence type="ECO:0000256" key="1">
    <source>
        <dbReference type="ARBA" id="ARBA00022475"/>
    </source>
</evidence>
<dbReference type="Pfam" id="PF02660">
    <property type="entry name" value="G3P_acyltransf"/>
    <property type="match status" value="1"/>
</dbReference>